<dbReference type="InterPro" id="IPR011029">
    <property type="entry name" value="DEATH-like_dom_sf"/>
</dbReference>
<evidence type="ECO:0000313" key="4">
    <source>
        <dbReference type="Proteomes" id="UP001159427"/>
    </source>
</evidence>
<keyword evidence="4" id="KW-1185">Reference proteome</keyword>
<dbReference type="InterPro" id="IPR036179">
    <property type="entry name" value="Ig-like_dom_sf"/>
</dbReference>
<dbReference type="InterPro" id="IPR003599">
    <property type="entry name" value="Ig_sub"/>
</dbReference>
<organism evidence="3 4">
    <name type="scientific">Porites evermanni</name>
    <dbReference type="NCBI Taxonomy" id="104178"/>
    <lineage>
        <taxon>Eukaryota</taxon>
        <taxon>Metazoa</taxon>
        <taxon>Cnidaria</taxon>
        <taxon>Anthozoa</taxon>
        <taxon>Hexacorallia</taxon>
        <taxon>Scleractinia</taxon>
        <taxon>Fungiina</taxon>
        <taxon>Poritidae</taxon>
        <taxon>Porites</taxon>
    </lineage>
</organism>
<feature type="region of interest" description="Disordered" evidence="1">
    <location>
        <begin position="66"/>
        <end position="92"/>
    </location>
</feature>
<feature type="region of interest" description="Disordered" evidence="1">
    <location>
        <begin position="10"/>
        <end position="45"/>
    </location>
</feature>
<evidence type="ECO:0000313" key="3">
    <source>
        <dbReference type="EMBL" id="CAH3166090.1"/>
    </source>
</evidence>
<accession>A0ABN8QKF4</accession>
<gene>
    <name evidence="3" type="ORF">PEVE_00005557</name>
</gene>
<dbReference type="InterPro" id="IPR013783">
    <property type="entry name" value="Ig-like_fold"/>
</dbReference>
<feature type="non-terminal residue" evidence="3">
    <location>
        <position position="1"/>
    </location>
</feature>
<dbReference type="EMBL" id="CALNXI010001353">
    <property type="protein sequence ID" value="CAH3166090.1"/>
    <property type="molecule type" value="Genomic_DNA"/>
</dbReference>
<dbReference type="SUPFAM" id="SSF48726">
    <property type="entry name" value="Immunoglobulin"/>
    <property type="match status" value="1"/>
</dbReference>
<sequence length="304" mass="34768">GIWLKRDFRASGATRRQTGKTWQKDKHNTIAPPVEGESEVEEELQVSKQDTKKLLKRVKEMNGFDYSFDDAQGPQREEFGTERRAFRRRGSSDEVSELSLGTNQIEITRHPKSQTAKEGSTVQFTCKVDKKKTNVIYQWYKDGVELHGQNNSTLVLDNVNLRDFGLYMCYLYYDYLPEEGVESSCATLNVIPKNGKNLKRLGQLDMTTRHEIACLLGKRNVGLGGVTQVAAKYGMTSYDIVALDNYMEPGKAVLEYLMASKPELTVYSFCKTLKGKEFKRSDIVRRLEDHFSFREEANEACSFF</sequence>
<comment type="caution">
    <text evidence="3">The sequence shown here is derived from an EMBL/GenBank/DDBJ whole genome shotgun (WGS) entry which is preliminary data.</text>
</comment>
<dbReference type="Proteomes" id="UP001159427">
    <property type="component" value="Unassembled WGS sequence"/>
</dbReference>
<proteinExistence type="predicted"/>
<dbReference type="SMART" id="SM00409">
    <property type="entry name" value="IG"/>
    <property type="match status" value="1"/>
</dbReference>
<evidence type="ECO:0000256" key="1">
    <source>
        <dbReference type="SAM" id="MobiDB-lite"/>
    </source>
</evidence>
<dbReference type="Gene3D" id="1.10.533.10">
    <property type="entry name" value="Death Domain, Fas"/>
    <property type="match status" value="1"/>
</dbReference>
<name>A0ABN8QKF4_9CNID</name>
<dbReference type="PROSITE" id="PS50835">
    <property type="entry name" value="IG_LIKE"/>
    <property type="match status" value="1"/>
</dbReference>
<reference evidence="3 4" key="1">
    <citation type="submission" date="2022-05" db="EMBL/GenBank/DDBJ databases">
        <authorList>
            <consortium name="Genoscope - CEA"/>
            <person name="William W."/>
        </authorList>
    </citation>
    <scope>NUCLEOTIDE SEQUENCE [LARGE SCALE GENOMIC DNA]</scope>
</reference>
<protein>
    <recommendedName>
        <fullName evidence="2">Ig-like domain-containing protein</fullName>
    </recommendedName>
</protein>
<dbReference type="Gene3D" id="2.60.40.10">
    <property type="entry name" value="Immunoglobulins"/>
    <property type="match status" value="1"/>
</dbReference>
<feature type="compositionally biased region" description="Basic and acidic residues" evidence="1">
    <location>
        <begin position="75"/>
        <end position="84"/>
    </location>
</feature>
<dbReference type="Pfam" id="PF13927">
    <property type="entry name" value="Ig_3"/>
    <property type="match status" value="1"/>
</dbReference>
<dbReference type="InterPro" id="IPR007110">
    <property type="entry name" value="Ig-like_dom"/>
</dbReference>
<feature type="domain" description="Ig-like" evidence="2">
    <location>
        <begin position="105"/>
        <end position="189"/>
    </location>
</feature>
<evidence type="ECO:0000259" key="2">
    <source>
        <dbReference type="PROSITE" id="PS50835"/>
    </source>
</evidence>